<keyword evidence="2" id="KW-1185">Reference proteome</keyword>
<proteinExistence type="predicted"/>
<evidence type="ECO:0000313" key="3">
    <source>
        <dbReference type="WBParaSite" id="OFLC_0000900201-mRNA-1"/>
    </source>
</evidence>
<accession>A0A183HNE1</accession>
<reference evidence="1 2" key="2">
    <citation type="submission" date="2018-11" db="EMBL/GenBank/DDBJ databases">
        <authorList>
            <consortium name="Pathogen Informatics"/>
        </authorList>
    </citation>
    <scope>NUCLEOTIDE SEQUENCE [LARGE SCALE GENOMIC DNA]</scope>
</reference>
<sequence length="31" mass="3730">MKNIQSNMNYQNDRIVSKFSRNFPLMVIRNA</sequence>
<dbReference type="Proteomes" id="UP000267606">
    <property type="component" value="Unassembled WGS sequence"/>
</dbReference>
<gene>
    <name evidence="1" type="ORF">OFLC_LOCUS9003</name>
</gene>
<evidence type="ECO:0000313" key="2">
    <source>
        <dbReference type="Proteomes" id="UP000267606"/>
    </source>
</evidence>
<protein>
    <submittedName>
        <fullName evidence="3">Transposase</fullName>
    </submittedName>
</protein>
<evidence type="ECO:0000313" key="1">
    <source>
        <dbReference type="EMBL" id="VDO58336.1"/>
    </source>
</evidence>
<dbReference type="AlphaFoldDB" id="A0A183HNE1"/>
<organism evidence="3">
    <name type="scientific">Onchocerca flexuosa</name>
    <dbReference type="NCBI Taxonomy" id="387005"/>
    <lineage>
        <taxon>Eukaryota</taxon>
        <taxon>Metazoa</taxon>
        <taxon>Ecdysozoa</taxon>
        <taxon>Nematoda</taxon>
        <taxon>Chromadorea</taxon>
        <taxon>Rhabditida</taxon>
        <taxon>Spirurina</taxon>
        <taxon>Spiruromorpha</taxon>
        <taxon>Filarioidea</taxon>
        <taxon>Onchocercidae</taxon>
        <taxon>Onchocerca</taxon>
    </lineage>
</organism>
<reference evidence="3" key="1">
    <citation type="submission" date="2016-06" db="UniProtKB">
        <authorList>
            <consortium name="WormBaseParasite"/>
        </authorList>
    </citation>
    <scope>IDENTIFICATION</scope>
</reference>
<dbReference type="EMBL" id="UZAJ01010633">
    <property type="protein sequence ID" value="VDO58336.1"/>
    <property type="molecule type" value="Genomic_DNA"/>
</dbReference>
<dbReference type="WBParaSite" id="OFLC_0000900201-mRNA-1">
    <property type="protein sequence ID" value="OFLC_0000900201-mRNA-1"/>
    <property type="gene ID" value="OFLC_0000900201"/>
</dbReference>
<name>A0A183HNE1_9BILA</name>